<evidence type="ECO:0000256" key="1">
    <source>
        <dbReference type="ARBA" id="ARBA00009437"/>
    </source>
</evidence>
<name>A0A542DHC4_AMYCI</name>
<dbReference type="RefSeq" id="WP_141997532.1">
    <property type="nucleotide sequence ID" value="NZ_VFML01000001.1"/>
</dbReference>
<dbReference type="InterPro" id="IPR000847">
    <property type="entry name" value="LysR_HTH_N"/>
</dbReference>
<accession>A0A542DHC4</accession>
<sequence>MAELELRHLRTLCAIAETGSLTKAAARLGLTQPALSAQLRSVERIVGGLLFERKPTGSELTDLGKHVVSTARVVLDDVDQLVDLARDRARGPDRGPLLVGSIPTLFLGSLVSELRSRFAGIQVRTNIVRSSAQLLEDLIAGRLHLAVLERFEGLERREIRGVEMRTLVSEPQFIAVPANDALAEQDVIDLCDLAGMDWVTPPPEQDGLRMLLHTVCAAAGFTPRRTHHTTESSTAWSLVAQGAACFADPATPSTAEVAIRPLSGQPILVPLLVATRQSGLLGGRAQDVYACAARAYMSIVDLNPDYARWWAEHPRAHAELDAALRVQAG</sequence>
<dbReference type="AlphaFoldDB" id="A0A542DHC4"/>
<evidence type="ECO:0000259" key="5">
    <source>
        <dbReference type="PROSITE" id="PS50931"/>
    </source>
</evidence>
<dbReference type="Proteomes" id="UP000320876">
    <property type="component" value="Unassembled WGS sequence"/>
</dbReference>
<dbReference type="PRINTS" id="PR00039">
    <property type="entry name" value="HTHLYSR"/>
</dbReference>
<evidence type="ECO:0000313" key="7">
    <source>
        <dbReference type="Proteomes" id="UP000320876"/>
    </source>
</evidence>
<dbReference type="PROSITE" id="PS50931">
    <property type="entry name" value="HTH_LYSR"/>
    <property type="match status" value="1"/>
</dbReference>
<evidence type="ECO:0000256" key="2">
    <source>
        <dbReference type="ARBA" id="ARBA00023015"/>
    </source>
</evidence>
<dbReference type="Pfam" id="PF03466">
    <property type="entry name" value="LysR_substrate"/>
    <property type="match status" value="1"/>
</dbReference>
<organism evidence="6 7">
    <name type="scientific">Amycolatopsis cihanbeyliensis</name>
    <dbReference type="NCBI Taxonomy" id="1128664"/>
    <lineage>
        <taxon>Bacteria</taxon>
        <taxon>Bacillati</taxon>
        <taxon>Actinomycetota</taxon>
        <taxon>Actinomycetes</taxon>
        <taxon>Pseudonocardiales</taxon>
        <taxon>Pseudonocardiaceae</taxon>
        <taxon>Amycolatopsis</taxon>
    </lineage>
</organism>
<dbReference type="SUPFAM" id="SSF46785">
    <property type="entry name" value="Winged helix' DNA-binding domain"/>
    <property type="match status" value="1"/>
</dbReference>
<dbReference type="Pfam" id="PF00126">
    <property type="entry name" value="HTH_1"/>
    <property type="match status" value="1"/>
</dbReference>
<evidence type="ECO:0000256" key="4">
    <source>
        <dbReference type="ARBA" id="ARBA00023163"/>
    </source>
</evidence>
<dbReference type="EMBL" id="VFML01000001">
    <property type="protein sequence ID" value="TQJ02488.1"/>
    <property type="molecule type" value="Genomic_DNA"/>
</dbReference>
<keyword evidence="3 6" id="KW-0238">DNA-binding</keyword>
<comment type="caution">
    <text evidence="6">The sequence shown here is derived from an EMBL/GenBank/DDBJ whole genome shotgun (WGS) entry which is preliminary data.</text>
</comment>
<evidence type="ECO:0000256" key="3">
    <source>
        <dbReference type="ARBA" id="ARBA00023125"/>
    </source>
</evidence>
<dbReference type="GO" id="GO:0032993">
    <property type="term" value="C:protein-DNA complex"/>
    <property type="evidence" value="ECO:0007669"/>
    <property type="project" value="TreeGrafter"/>
</dbReference>
<dbReference type="OrthoDB" id="3171102at2"/>
<dbReference type="InterPro" id="IPR036390">
    <property type="entry name" value="WH_DNA-bd_sf"/>
</dbReference>
<keyword evidence="2" id="KW-0805">Transcription regulation</keyword>
<dbReference type="Gene3D" id="3.40.190.290">
    <property type="match status" value="1"/>
</dbReference>
<keyword evidence="7" id="KW-1185">Reference proteome</keyword>
<dbReference type="PANTHER" id="PTHR30346">
    <property type="entry name" value="TRANSCRIPTIONAL DUAL REGULATOR HCAR-RELATED"/>
    <property type="match status" value="1"/>
</dbReference>
<protein>
    <submittedName>
        <fullName evidence="6">DNA-binding transcriptional LysR family regulator</fullName>
    </submittedName>
</protein>
<dbReference type="PANTHER" id="PTHR30346:SF30">
    <property type="entry name" value="SMALL NEUTRAL PROTEASE REGULATORY PROTEIN"/>
    <property type="match status" value="1"/>
</dbReference>
<comment type="similarity">
    <text evidence="1">Belongs to the LysR transcriptional regulatory family.</text>
</comment>
<dbReference type="GO" id="GO:0003677">
    <property type="term" value="F:DNA binding"/>
    <property type="evidence" value="ECO:0007669"/>
    <property type="project" value="UniProtKB-KW"/>
</dbReference>
<dbReference type="InterPro" id="IPR036388">
    <property type="entry name" value="WH-like_DNA-bd_sf"/>
</dbReference>
<dbReference type="SUPFAM" id="SSF53850">
    <property type="entry name" value="Periplasmic binding protein-like II"/>
    <property type="match status" value="1"/>
</dbReference>
<reference evidence="6 7" key="1">
    <citation type="submission" date="2019-06" db="EMBL/GenBank/DDBJ databases">
        <title>Sequencing the genomes of 1000 actinobacteria strains.</title>
        <authorList>
            <person name="Klenk H.-P."/>
        </authorList>
    </citation>
    <scope>NUCLEOTIDE SEQUENCE [LARGE SCALE GENOMIC DNA]</scope>
    <source>
        <strain evidence="6 7">DSM 45679</strain>
    </source>
</reference>
<proteinExistence type="inferred from homology"/>
<gene>
    <name evidence="6" type="ORF">FB471_2219</name>
</gene>
<dbReference type="CDD" id="cd08414">
    <property type="entry name" value="PBP2_LTTR_aromatics_like"/>
    <property type="match status" value="1"/>
</dbReference>
<evidence type="ECO:0000313" key="6">
    <source>
        <dbReference type="EMBL" id="TQJ02488.1"/>
    </source>
</evidence>
<keyword evidence="4" id="KW-0804">Transcription</keyword>
<dbReference type="InterPro" id="IPR005119">
    <property type="entry name" value="LysR_subst-bd"/>
</dbReference>
<feature type="domain" description="HTH lysR-type" evidence="5">
    <location>
        <begin position="4"/>
        <end position="61"/>
    </location>
</feature>
<dbReference type="Gene3D" id="1.10.10.10">
    <property type="entry name" value="Winged helix-like DNA-binding domain superfamily/Winged helix DNA-binding domain"/>
    <property type="match status" value="1"/>
</dbReference>
<dbReference type="GO" id="GO:0003700">
    <property type="term" value="F:DNA-binding transcription factor activity"/>
    <property type="evidence" value="ECO:0007669"/>
    <property type="project" value="InterPro"/>
</dbReference>